<dbReference type="NCBIfam" id="TIGR00378">
    <property type="entry name" value="cax"/>
    <property type="match status" value="1"/>
</dbReference>
<evidence type="ECO:0000256" key="5">
    <source>
        <dbReference type="ARBA" id="ARBA00022692"/>
    </source>
</evidence>
<feature type="transmembrane region" description="Helical" evidence="10">
    <location>
        <begin position="112"/>
        <end position="128"/>
    </location>
</feature>
<evidence type="ECO:0000313" key="12">
    <source>
        <dbReference type="EMBL" id="OAX39380.1"/>
    </source>
</evidence>
<reference evidence="12 13" key="1">
    <citation type="submission" date="2016-06" db="EMBL/GenBank/DDBJ databases">
        <title>Comparative genomics of the ectomycorrhizal sister species Rhizopogon vinicolor and Rhizopogon vesiculosus (Basidiomycota: Boletales) reveals a divergence of the mating type B locus.</title>
        <authorList>
            <consortium name="DOE Joint Genome Institute"/>
            <person name="Mujic A.B."/>
            <person name="Kuo A."/>
            <person name="Tritt A."/>
            <person name="Lipzen A."/>
            <person name="Chen C."/>
            <person name="Johnson J."/>
            <person name="Sharma A."/>
            <person name="Barry K."/>
            <person name="Grigoriev I.V."/>
            <person name="Spatafora J.W."/>
        </authorList>
    </citation>
    <scope>NUCLEOTIDE SEQUENCE [LARGE SCALE GENOMIC DNA]</scope>
    <source>
        <strain evidence="12 13">AM-OR11-026</strain>
    </source>
</reference>
<feature type="domain" description="Sodium/calcium exchanger membrane region" evidence="11">
    <location>
        <begin position="254"/>
        <end position="392"/>
    </location>
</feature>
<feature type="transmembrane region" description="Helical" evidence="10">
    <location>
        <begin position="316"/>
        <end position="339"/>
    </location>
</feature>
<evidence type="ECO:0000256" key="4">
    <source>
        <dbReference type="ARBA" id="ARBA00022568"/>
    </source>
</evidence>
<dbReference type="OrthoDB" id="1699231at2759"/>
<dbReference type="Pfam" id="PF01699">
    <property type="entry name" value="Na_Ca_ex"/>
    <property type="match status" value="2"/>
</dbReference>
<dbReference type="AlphaFoldDB" id="A0A1B7N3E0"/>
<sequence length="405" mass="43627">MSAYTESSPLLENGHHPDTTNLPFASRAASFMKGEGEPSWAESFKFFIFGTWFNVLLLFIPLSFVSHFLNWDAGLRFLFSFIAIVPLAKLLGEATEQMSVKLGDTMSGLLNASFGNAVEIIVGIAALLKGELRIVQTSMLGSILSNILLVLGCSFFAGGLYHSEGVFNSTGAQTCFADKSTALVIPAAYASTTAEGGCPSPGLLIISRGTAILLLVVYCAYIWVQLKSHAQYFTPDPEHREETVPRMGTAAAGVALLSVTVIVAFCAEFLVASIEETAVRYHIPKAFIGVVLLPIVGNAAEHVTAVWMAMKNKYELTIAICVGSSIQIACFVVPLLVIVGWMVGQPLTLKFANFETVVLFVSVLLVNLLIMDGKSNYMEGLMLLVLYSVVALACKLPMQPLITFS</sequence>
<feature type="transmembrane region" description="Helical" evidence="10">
    <location>
        <begin position="382"/>
        <end position="402"/>
    </location>
</feature>
<feature type="transmembrane region" description="Helical" evidence="10">
    <location>
        <begin position="205"/>
        <end position="224"/>
    </location>
</feature>
<dbReference type="Gene3D" id="1.20.1420.30">
    <property type="entry name" value="NCX, central ion-binding region"/>
    <property type="match status" value="1"/>
</dbReference>
<dbReference type="GO" id="GO:0015369">
    <property type="term" value="F:calcium:proton antiporter activity"/>
    <property type="evidence" value="ECO:0007669"/>
    <property type="project" value="UniProtKB-UniRule"/>
</dbReference>
<keyword evidence="4 10" id="KW-0109">Calcium transport</keyword>
<evidence type="ECO:0000256" key="8">
    <source>
        <dbReference type="ARBA" id="ARBA00023065"/>
    </source>
</evidence>
<feature type="domain" description="Sodium/calcium exchanger membrane region" evidence="11">
    <location>
        <begin position="76"/>
        <end position="226"/>
    </location>
</feature>
<keyword evidence="8 10" id="KW-0406">Ion transport</keyword>
<evidence type="ECO:0000256" key="10">
    <source>
        <dbReference type="RuleBase" id="RU365028"/>
    </source>
</evidence>
<protein>
    <recommendedName>
        <fullName evidence="10">Vacuolar calcium ion transporter</fullName>
    </recommendedName>
</protein>
<dbReference type="InterPro" id="IPR004713">
    <property type="entry name" value="CaH_exchang"/>
</dbReference>
<feature type="transmembrane region" description="Helical" evidence="10">
    <location>
        <begin position="73"/>
        <end position="92"/>
    </location>
</feature>
<dbReference type="GO" id="GO:0000329">
    <property type="term" value="C:fungal-type vacuole membrane"/>
    <property type="evidence" value="ECO:0007669"/>
    <property type="project" value="TreeGrafter"/>
</dbReference>
<accession>A0A1B7N3E0</accession>
<evidence type="ECO:0000256" key="9">
    <source>
        <dbReference type="ARBA" id="ARBA00023136"/>
    </source>
</evidence>
<dbReference type="EMBL" id="KV448252">
    <property type="protein sequence ID" value="OAX39380.1"/>
    <property type="molecule type" value="Genomic_DNA"/>
</dbReference>
<keyword evidence="13" id="KW-1185">Reference proteome</keyword>
<comment type="similarity">
    <text evidence="2 10">Belongs to the Ca(2+):cation antiporter (CaCA) (TC 2.A.19) family.</text>
</comment>
<evidence type="ECO:0000256" key="6">
    <source>
        <dbReference type="ARBA" id="ARBA00022837"/>
    </source>
</evidence>
<comment type="function">
    <text evidence="10">Has a role in promoting intracellular calcium ion sequestration via the exchange of calcium ions for hydrogen ions across the vacuolar membrane. Involved also in manganese ion homeostasis via its uptake into the vacuole.</text>
</comment>
<keyword evidence="3 10" id="KW-0813">Transport</keyword>
<dbReference type="GO" id="GO:0006874">
    <property type="term" value="P:intracellular calcium ion homeostasis"/>
    <property type="evidence" value="ECO:0007669"/>
    <property type="project" value="TreeGrafter"/>
</dbReference>
<comment type="caution">
    <text evidence="10">Lacks conserved residue(s) required for the propagation of feature annotation.</text>
</comment>
<keyword evidence="7 10" id="KW-1133">Transmembrane helix</keyword>
<dbReference type="NCBIfam" id="TIGR00846">
    <property type="entry name" value="caca2"/>
    <property type="match status" value="1"/>
</dbReference>
<feature type="transmembrane region" description="Helical" evidence="10">
    <location>
        <begin position="351"/>
        <end position="370"/>
    </location>
</feature>
<keyword evidence="9 10" id="KW-0472">Membrane</keyword>
<dbReference type="InParanoid" id="A0A1B7N3E0"/>
<keyword evidence="10" id="KW-0926">Vacuole</keyword>
<evidence type="ECO:0000256" key="2">
    <source>
        <dbReference type="ARBA" id="ARBA00008170"/>
    </source>
</evidence>
<evidence type="ECO:0000256" key="7">
    <source>
        <dbReference type="ARBA" id="ARBA00022989"/>
    </source>
</evidence>
<dbReference type="InterPro" id="IPR004837">
    <property type="entry name" value="NaCa_Exmemb"/>
</dbReference>
<evidence type="ECO:0000256" key="1">
    <source>
        <dbReference type="ARBA" id="ARBA00004127"/>
    </source>
</evidence>
<evidence type="ECO:0000313" key="13">
    <source>
        <dbReference type="Proteomes" id="UP000092154"/>
    </source>
</evidence>
<dbReference type="PANTHER" id="PTHR31503">
    <property type="entry name" value="VACUOLAR CALCIUM ION TRANSPORTER"/>
    <property type="match status" value="1"/>
</dbReference>
<dbReference type="PANTHER" id="PTHR31503:SF22">
    <property type="entry name" value="VACUOLAR CALCIUM ION TRANSPORTER"/>
    <property type="match status" value="1"/>
</dbReference>
<dbReference type="STRING" id="1314800.A0A1B7N3E0"/>
<evidence type="ECO:0000256" key="3">
    <source>
        <dbReference type="ARBA" id="ARBA00022448"/>
    </source>
</evidence>
<feature type="transmembrane region" description="Helical" evidence="10">
    <location>
        <begin position="286"/>
        <end position="309"/>
    </location>
</feature>
<feature type="transmembrane region" description="Helical" evidence="10">
    <location>
        <begin position="140"/>
        <end position="161"/>
    </location>
</feature>
<dbReference type="InterPro" id="IPR004798">
    <property type="entry name" value="CAX-like"/>
</dbReference>
<feature type="transmembrane region" description="Helical" evidence="10">
    <location>
        <begin position="250"/>
        <end position="274"/>
    </location>
</feature>
<dbReference type="GO" id="GO:0012505">
    <property type="term" value="C:endomembrane system"/>
    <property type="evidence" value="ECO:0007669"/>
    <property type="project" value="UniProtKB-SubCell"/>
</dbReference>
<feature type="transmembrane region" description="Helical" evidence="10">
    <location>
        <begin position="46"/>
        <end position="66"/>
    </location>
</feature>
<organism evidence="12 13">
    <name type="scientific">Rhizopogon vinicolor AM-OR11-026</name>
    <dbReference type="NCBI Taxonomy" id="1314800"/>
    <lineage>
        <taxon>Eukaryota</taxon>
        <taxon>Fungi</taxon>
        <taxon>Dikarya</taxon>
        <taxon>Basidiomycota</taxon>
        <taxon>Agaricomycotina</taxon>
        <taxon>Agaricomycetes</taxon>
        <taxon>Agaricomycetidae</taxon>
        <taxon>Boletales</taxon>
        <taxon>Suillineae</taxon>
        <taxon>Rhizopogonaceae</taxon>
        <taxon>Rhizopogon</taxon>
    </lineage>
</organism>
<dbReference type="FunCoup" id="A0A1B7N3E0">
    <property type="interactions" value="26"/>
</dbReference>
<proteinExistence type="inferred from homology"/>
<gene>
    <name evidence="12" type="ORF">K503DRAFT_689712</name>
</gene>
<dbReference type="InterPro" id="IPR044880">
    <property type="entry name" value="NCX_ion-bd_dom_sf"/>
</dbReference>
<keyword evidence="6 10" id="KW-0106">Calcium</keyword>
<name>A0A1B7N3E0_9AGAM</name>
<keyword evidence="10" id="KW-0050">Antiport</keyword>
<comment type="subcellular location">
    <subcellularLocation>
        <location evidence="1">Endomembrane system</location>
        <topology evidence="1">Multi-pass membrane protein</topology>
    </subcellularLocation>
    <subcellularLocation>
        <location evidence="10">Vacuole membrane</location>
    </subcellularLocation>
</comment>
<dbReference type="Proteomes" id="UP000092154">
    <property type="component" value="Unassembled WGS sequence"/>
</dbReference>
<evidence type="ECO:0000259" key="11">
    <source>
        <dbReference type="Pfam" id="PF01699"/>
    </source>
</evidence>
<keyword evidence="5 10" id="KW-0812">Transmembrane</keyword>